<protein>
    <submittedName>
        <fullName evidence="2">ROK family protein</fullName>
    </submittedName>
</protein>
<dbReference type="Proteomes" id="UP000287701">
    <property type="component" value="Chromosome"/>
</dbReference>
<sequence length="303" mass="33657">MSKKYALGVDVGGSHISCCAVDMETQKLVKESFIREKLSHTDTKENILKTWAKAINECMESVGVGNVLGLGFAMPGPFNYKEGISMLEHKYPNLYKTHIPTALNEYLIQKQEMRFLNDASAFAVGVAWIGKGKGKEKVVVITLGTGFGSAYIDGGVPIVEREDVAPEGCLWHLKFKDGIADEYFSTRWFTGEYEKRTGKAIQGVKDVIDTPLKDELFTEFGENLGNFMAPWLNKFNADILVMGGNISLAYPHFEKALLETLKQNGNQTPVAVSELMEDAAMIGAARTFDETYWAKVKDNLPKF</sequence>
<dbReference type="CDD" id="cd23763">
    <property type="entry name" value="ASKHA_ATPase_ROK"/>
    <property type="match status" value="1"/>
</dbReference>
<dbReference type="OrthoDB" id="49666at2"/>
<dbReference type="Gene3D" id="3.30.420.40">
    <property type="match status" value="2"/>
</dbReference>
<evidence type="ECO:0000313" key="3">
    <source>
        <dbReference type="Proteomes" id="UP000287701"/>
    </source>
</evidence>
<dbReference type="InterPro" id="IPR000600">
    <property type="entry name" value="ROK"/>
</dbReference>
<comment type="similarity">
    <text evidence="1">Belongs to the ROK (NagC/XylR) family.</text>
</comment>
<gene>
    <name evidence="2" type="ORF">EQP59_03425</name>
</gene>
<dbReference type="SUPFAM" id="SSF53067">
    <property type="entry name" value="Actin-like ATPase domain"/>
    <property type="match status" value="1"/>
</dbReference>
<dbReference type="InterPro" id="IPR043129">
    <property type="entry name" value="ATPase_NBD"/>
</dbReference>
<evidence type="ECO:0000256" key="1">
    <source>
        <dbReference type="ARBA" id="ARBA00006479"/>
    </source>
</evidence>
<dbReference type="Pfam" id="PF00480">
    <property type="entry name" value="ROK"/>
    <property type="match status" value="1"/>
</dbReference>
<organism evidence="2 3">
    <name type="scientific">Ornithobacterium rhinotracheale</name>
    <dbReference type="NCBI Taxonomy" id="28251"/>
    <lineage>
        <taxon>Bacteria</taxon>
        <taxon>Pseudomonadati</taxon>
        <taxon>Bacteroidota</taxon>
        <taxon>Flavobacteriia</taxon>
        <taxon>Flavobacteriales</taxon>
        <taxon>Weeksellaceae</taxon>
        <taxon>Ornithobacterium</taxon>
    </lineage>
</organism>
<accession>A0A410JQN7</accession>
<dbReference type="AlphaFoldDB" id="A0A410JQN7"/>
<dbReference type="RefSeq" id="WP_128500957.1">
    <property type="nucleotide sequence ID" value="NZ_CP035107.1"/>
</dbReference>
<evidence type="ECO:0000313" key="2">
    <source>
        <dbReference type="EMBL" id="QAR30469.1"/>
    </source>
</evidence>
<dbReference type="PANTHER" id="PTHR18964">
    <property type="entry name" value="ROK (REPRESSOR, ORF, KINASE) FAMILY"/>
    <property type="match status" value="1"/>
</dbReference>
<reference evidence="2 3" key="1">
    <citation type="submission" date="2019-01" db="EMBL/GenBank/DDBJ databases">
        <title>Whole Genome of Ornithobacterium rhinotracheale FARPER-174b.</title>
        <authorList>
            <person name="Tataje-Lavanda L.A."/>
            <person name="Montalvan A."/>
            <person name="Montesinos R."/>
            <person name="Zimic M."/>
            <person name="Fernandez-Sanchez M."/>
            <person name="Fernandez-Diaz M."/>
        </authorList>
    </citation>
    <scope>NUCLEOTIDE SEQUENCE [LARGE SCALE GENOMIC DNA]</scope>
    <source>
        <strain evidence="2 3">FARPER-174b</strain>
    </source>
</reference>
<name>A0A410JQN7_ORNRH</name>
<proteinExistence type="inferred from homology"/>
<dbReference type="PANTHER" id="PTHR18964:SF149">
    <property type="entry name" value="BIFUNCTIONAL UDP-N-ACETYLGLUCOSAMINE 2-EPIMERASE_N-ACETYLMANNOSAMINE KINASE"/>
    <property type="match status" value="1"/>
</dbReference>
<dbReference type="EMBL" id="CP035107">
    <property type="protein sequence ID" value="QAR30469.1"/>
    <property type="molecule type" value="Genomic_DNA"/>
</dbReference>